<reference evidence="4" key="1">
    <citation type="journal article" date="2023" name="Mol. Phylogenet. Evol.">
        <title>Genome-scale phylogeny and comparative genomics of the fungal order Sordariales.</title>
        <authorList>
            <person name="Hensen N."/>
            <person name="Bonometti L."/>
            <person name="Westerberg I."/>
            <person name="Brannstrom I.O."/>
            <person name="Guillou S."/>
            <person name="Cros-Aarteil S."/>
            <person name="Calhoun S."/>
            <person name="Haridas S."/>
            <person name="Kuo A."/>
            <person name="Mondo S."/>
            <person name="Pangilinan J."/>
            <person name="Riley R."/>
            <person name="LaButti K."/>
            <person name="Andreopoulos B."/>
            <person name="Lipzen A."/>
            <person name="Chen C."/>
            <person name="Yan M."/>
            <person name="Daum C."/>
            <person name="Ng V."/>
            <person name="Clum A."/>
            <person name="Steindorff A."/>
            <person name="Ohm R.A."/>
            <person name="Martin F."/>
            <person name="Silar P."/>
            <person name="Natvig D.O."/>
            <person name="Lalanne C."/>
            <person name="Gautier V."/>
            <person name="Ament-Velasquez S.L."/>
            <person name="Kruys A."/>
            <person name="Hutchinson M.I."/>
            <person name="Powell A.J."/>
            <person name="Barry K."/>
            <person name="Miller A.N."/>
            <person name="Grigoriev I.V."/>
            <person name="Debuchy R."/>
            <person name="Gladieux P."/>
            <person name="Hiltunen Thoren M."/>
            <person name="Johannesson H."/>
        </authorList>
    </citation>
    <scope>NUCLEOTIDE SEQUENCE</scope>
    <source>
        <strain evidence="4">PSN324</strain>
    </source>
</reference>
<protein>
    <recommendedName>
        <fullName evidence="3">C2H2-type domain-containing protein</fullName>
    </recommendedName>
</protein>
<dbReference type="EMBL" id="MU864962">
    <property type="protein sequence ID" value="KAK4463246.1"/>
    <property type="molecule type" value="Genomic_DNA"/>
</dbReference>
<name>A0AAV9HTZ8_9PEZI</name>
<reference evidence="4" key="2">
    <citation type="submission" date="2023-06" db="EMBL/GenBank/DDBJ databases">
        <authorList>
            <consortium name="Lawrence Berkeley National Laboratory"/>
            <person name="Mondo S.J."/>
            <person name="Hensen N."/>
            <person name="Bonometti L."/>
            <person name="Westerberg I."/>
            <person name="Brannstrom I.O."/>
            <person name="Guillou S."/>
            <person name="Cros-Aarteil S."/>
            <person name="Calhoun S."/>
            <person name="Haridas S."/>
            <person name="Kuo A."/>
            <person name="Pangilinan J."/>
            <person name="Riley R."/>
            <person name="Labutti K."/>
            <person name="Andreopoulos B."/>
            <person name="Lipzen A."/>
            <person name="Chen C."/>
            <person name="Yanf M."/>
            <person name="Daum C."/>
            <person name="Ng V."/>
            <person name="Clum A."/>
            <person name="Steindorff A."/>
            <person name="Ohm R."/>
            <person name="Martin F."/>
            <person name="Silar P."/>
            <person name="Natvig D."/>
            <person name="Lalanne C."/>
            <person name="Gautier V."/>
            <person name="Ament-Velasquez S.L."/>
            <person name="Kruys A."/>
            <person name="Hutchinson M.I."/>
            <person name="Powell A.J."/>
            <person name="Barry K."/>
            <person name="Miller A.N."/>
            <person name="Grigoriev I.V."/>
            <person name="Debuchy R."/>
            <person name="Gladieux P."/>
            <person name="Thoren M.H."/>
            <person name="Johannesson H."/>
        </authorList>
    </citation>
    <scope>NUCLEOTIDE SEQUENCE</scope>
    <source>
        <strain evidence="4">PSN324</strain>
    </source>
</reference>
<dbReference type="AlphaFoldDB" id="A0AAV9HTZ8"/>
<keyword evidence="1" id="KW-0479">Metal-binding</keyword>
<keyword evidence="1" id="KW-0863">Zinc-finger</keyword>
<sequence>MFASGMGQNFECRLVAGFTDVPSLRQLTWKGKRVRALPPNPTIIGQPVHWGLPHELNYHPPAQRPHFCAHYSPDSPVPHAAVALRAIRYDDVPWWTDESEPDEAVHLTVVGPVSSASLAASHIDPADLVMTPTASYSQQSSTGVTTAPFTSSFPAPLESDSAPASPNPTIASPLNSSGAQSQFSTTPGTEVSIPVAAPPYADIKSKTPANKARFSCGINDCLQVFESDKDLRRHHESSVHSSIGSSGAENFFRCQCGKKAPRKDNHETHFRRCRLPATETYRCRCGRETQQANDHLDHLENGSCPYRRRKAVEKARGLIHI</sequence>
<dbReference type="PROSITE" id="PS50157">
    <property type="entry name" value="ZINC_FINGER_C2H2_2"/>
    <property type="match status" value="1"/>
</dbReference>
<feature type="compositionally biased region" description="Polar residues" evidence="2">
    <location>
        <begin position="162"/>
        <end position="189"/>
    </location>
</feature>
<dbReference type="PROSITE" id="PS00028">
    <property type="entry name" value="ZINC_FINGER_C2H2_1"/>
    <property type="match status" value="1"/>
</dbReference>
<feature type="compositionally biased region" description="Polar residues" evidence="2">
    <location>
        <begin position="139"/>
        <end position="153"/>
    </location>
</feature>
<evidence type="ECO:0000313" key="5">
    <source>
        <dbReference type="Proteomes" id="UP001321749"/>
    </source>
</evidence>
<feature type="domain" description="C2H2-type" evidence="3">
    <location>
        <begin position="214"/>
        <end position="245"/>
    </location>
</feature>
<evidence type="ECO:0000256" key="2">
    <source>
        <dbReference type="SAM" id="MobiDB-lite"/>
    </source>
</evidence>
<evidence type="ECO:0000259" key="3">
    <source>
        <dbReference type="PROSITE" id="PS50157"/>
    </source>
</evidence>
<evidence type="ECO:0000313" key="4">
    <source>
        <dbReference type="EMBL" id="KAK4463246.1"/>
    </source>
</evidence>
<dbReference type="Proteomes" id="UP001321749">
    <property type="component" value="Unassembled WGS sequence"/>
</dbReference>
<keyword evidence="1" id="KW-0862">Zinc</keyword>
<organism evidence="4 5">
    <name type="scientific">Cladorrhinum samala</name>
    <dbReference type="NCBI Taxonomy" id="585594"/>
    <lineage>
        <taxon>Eukaryota</taxon>
        <taxon>Fungi</taxon>
        <taxon>Dikarya</taxon>
        <taxon>Ascomycota</taxon>
        <taxon>Pezizomycotina</taxon>
        <taxon>Sordariomycetes</taxon>
        <taxon>Sordariomycetidae</taxon>
        <taxon>Sordariales</taxon>
        <taxon>Podosporaceae</taxon>
        <taxon>Cladorrhinum</taxon>
    </lineage>
</organism>
<gene>
    <name evidence="4" type="ORF">QBC42DRAFT_324989</name>
</gene>
<accession>A0AAV9HTZ8</accession>
<comment type="caution">
    <text evidence="4">The sequence shown here is derived from an EMBL/GenBank/DDBJ whole genome shotgun (WGS) entry which is preliminary data.</text>
</comment>
<feature type="region of interest" description="Disordered" evidence="2">
    <location>
        <begin position="139"/>
        <end position="190"/>
    </location>
</feature>
<evidence type="ECO:0000256" key="1">
    <source>
        <dbReference type="PROSITE-ProRule" id="PRU00042"/>
    </source>
</evidence>
<keyword evidence="5" id="KW-1185">Reference proteome</keyword>
<proteinExistence type="predicted"/>
<dbReference type="InterPro" id="IPR013087">
    <property type="entry name" value="Znf_C2H2_type"/>
</dbReference>
<dbReference type="GO" id="GO:0008270">
    <property type="term" value="F:zinc ion binding"/>
    <property type="evidence" value="ECO:0007669"/>
    <property type="project" value="UniProtKB-KW"/>
</dbReference>